<keyword evidence="1" id="KW-1133">Transmembrane helix</keyword>
<proteinExistence type="predicted"/>
<organism evidence="2 3">
    <name type="scientific">Oryza meyeriana var. granulata</name>
    <dbReference type="NCBI Taxonomy" id="110450"/>
    <lineage>
        <taxon>Eukaryota</taxon>
        <taxon>Viridiplantae</taxon>
        <taxon>Streptophyta</taxon>
        <taxon>Embryophyta</taxon>
        <taxon>Tracheophyta</taxon>
        <taxon>Spermatophyta</taxon>
        <taxon>Magnoliopsida</taxon>
        <taxon>Liliopsida</taxon>
        <taxon>Poales</taxon>
        <taxon>Poaceae</taxon>
        <taxon>BOP clade</taxon>
        <taxon>Oryzoideae</taxon>
        <taxon>Oryzeae</taxon>
        <taxon>Oryzinae</taxon>
        <taxon>Oryza</taxon>
        <taxon>Oryza meyeriana</taxon>
    </lineage>
</organism>
<reference evidence="2 3" key="1">
    <citation type="submission" date="2019-11" db="EMBL/GenBank/DDBJ databases">
        <title>Whole genome sequence of Oryza granulata.</title>
        <authorList>
            <person name="Li W."/>
        </authorList>
    </citation>
    <scope>NUCLEOTIDE SEQUENCE [LARGE SCALE GENOMIC DNA]</scope>
    <source>
        <strain evidence="3">cv. Menghai</strain>
        <tissue evidence="2">Leaf</tissue>
    </source>
</reference>
<gene>
    <name evidence="2" type="ORF">E2562_036743</name>
</gene>
<evidence type="ECO:0000256" key="1">
    <source>
        <dbReference type="SAM" id="Phobius"/>
    </source>
</evidence>
<feature type="transmembrane region" description="Helical" evidence="1">
    <location>
        <begin position="20"/>
        <end position="48"/>
    </location>
</feature>
<dbReference type="Proteomes" id="UP000479710">
    <property type="component" value="Unassembled WGS sequence"/>
</dbReference>
<accession>A0A6G1DST7</accession>
<name>A0A6G1DST7_9ORYZ</name>
<keyword evidence="3" id="KW-1185">Reference proteome</keyword>
<comment type="caution">
    <text evidence="2">The sequence shown here is derived from an EMBL/GenBank/DDBJ whole genome shotgun (WGS) entry which is preliminary data.</text>
</comment>
<dbReference type="EMBL" id="SPHZ02000006">
    <property type="protein sequence ID" value="KAF0915557.1"/>
    <property type="molecule type" value="Genomic_DNA"/>
</dbReference>
<dbReference type="AlphaFoldDB" id="A0A6G1DST7"/>
<keyword evidence="1" id="KW-0812">Transmembrane</keyword>
<sequence>MEGKRGQESKRRFVPTMDCVFGVVGNGFAVVAGGAPAVAGGGVMLNLLDGEKDRAVRFNSRTPLGASGRAGDW</sequence>
<evidence type="ECO:0000313" key="2">
    <source>
        <dbReference type="EMBL" id="KAF0915557.1"/>
    </source>
</evidence>
<keyword evidence="1" id="KW-0472">Membrane</keyword>
<evidence type="ECO:0000313" key="3">
    <source>
        <dbReference type="Proteomes" id="UP000479710"/>
    </source>
</evidence>
<protein>
    <submittedName>
        <fullName evidence="2">Uncharacterized protein</fullName>
    </submittedName>
</protein>